<dbReference type="PANTHER" id="PTHR15720">
    <property type="entry name" value="GREB1-RELATED"/>
    <property type="match status" value="1"/>
</dbReference>
<feature type="compositionally biased region" description="Polar residues" evidence="1">
    <location>
        <begin position="223"/>
        <end position="235"/>
    </location>
</feature>
<feature type="compositionally biased region" description="Polar residues" evidence="1">
    <location>
        <begin position="405"/>
        <end position="416"/>
    </location>
</feature>
<evidence type="ECO:0000256" key="1">
    <source>
        <dbReference type="SAM" id="MobiDB-lite"/>
    </source>
</evidence>
<dbReference type="Proteomes" id="UP000007799">
    <property type="component" value="Unassembled WGS sequence"/>
</dbReference>
<dbReference type="Pfam" id="PF20692">
    <property type="entry name" value="cpSF2-GREB1"/>
    <property type="match status" value="2"/>
</dbReference>
<dbReference type="InterPro" id="IPR048657">
    <property type="entry name" value="GREB1-like_cpSF2"/>
</dbReference>
<feature type="compositionally biased region" description="Low complexity" evidence="1">
    <location>
        <begin position="372"/>
        <end position="398"/>
    </location>
</feature>
<organism evidence="5">
    <name type="scientific">Salpingoeca rosetta (strain ATCC 50818 / BSB-021)</name>
    <dbReference type="NCBI Taxonomy" id="946362"/>
    <lineage>
        <taxon>Eukaryota</taxon>
        <taxon>Choanoflagellata</taxon>
        <taxon>Craspedida</taxon>
        <taxon>Salpingoecidae</taxon>
        <taxon>Salpingoeca</taxon>
    </lineage>
</organism>
<feature type="compositionally biased region" description="Basic and acidic residues" evidence="1">
    <location>
        <begin position="1091"/>
        <end position="1110"/>
    </location>
</feature>
<feature type="compositionally biased region" description="Polar residues" evidence="1">
    <location>
        <begin position="250"/>
        <end position="270"/>
    </location>
</feature>
<dbReference type="InterPro" id="IPR028422">
    <property type="entry name" value="GREB1"/>
</dbReference>
<proteinExistence type="predicted"/>
<gene>
    <name evidence="4" type="ORF">PTSG_06081</name>
</gene>
<accession>F2UDM5</accession>
<evidence type="ECO:0000313" key="4">
    <source>
        <dbReference type="EMBL" id="EGD74720.1"/>
    </source>
</evidence>
<reference evidence="4" key="1">
    <citation type="submission" date="2009-08" db="EMBL/GenBank/DDBJ databases">
        <title>Annotation of Salpingoeca rosetta.</title>
        <authorList>
            <consortium name="The Broad Institute Genome Sequencing Platform"/>
            <person name="Russ C."/>
            <person name="Cuomo C."/>
            <person name="Burger G."/>
            <person name="Gray M.W."/>
            <person name="Holland P.W.H."/>
            <person name="King N."/>
            <person name="Lang F.B.F."/>
            <person name="Roger A.J."/>
            <person name="Ruiz-Trillo I."/>
            <person name="Young S.K."/>
            <person name="Zeng Q."/>
            <person name="Gargeya S."/>
            <person name="Alvarado L."/>
            <person name="Berlin A."/>
            <person name="Chapman S.B."/>
            <person name="Chen Z."/>
            <person name="Freedman E."/>
            <person name="Gellesch M."/>
            <person name="Goldberg J."/>
            <person name="Griggs A."/>
            <person name="Gujja S."/>
            <person name="Heilman E."/>
            <person name="Heiman D."/>
            <person name="Howarth C."/>
            <person name="Mehta T."/>
            <person name="Neiman D."/>
            <person name="Pearson M."/>
            <person name="Roberts A."/>
            <person name="Saif S."/>
            <person name="Shea T."/>
            <person name="Shenoy N."/>
            <person name="Sisk P."/>
            <person name="Stolte C."/>
            <person name="Sykes S."/>
            <person name="White J."/>
            <person name="Yandava C."/>
            <person name="Haas B."/>
            <person name="Nusbaum C."/>
            <person name="Birren B."/>
        </authorList>
    </citation>
    <scope>NUCLEOTIDE SEQUENCE [LARGE SCALE GENOMIC DNA]</scope>
    <source>
        <strain evidence="4">ATCC 50818</strain>
    </source>
</reference>
<feature type="compositionally biased region" description="Basic and acidic residues" evidence="1">
    <location>
        <begin position="319"/>
        <end position="331"/>
    </location>
</feature>
<dbReference type="PANTHER" id="PTHR15720:SF14">
    <property type="entry name" value="GREB1-LIKE PROTEIN"/>
    <property type="match status" value="1"/>
</dbReference>
<dbReference type="InterPro" id="IPR049100">
    <property type="entry name" value="TAGT"/>
</dbReference>
<dbReference type="RefSeq" id="XP_004992977.1">
    <property type="nucleotide sequence ID" value="XM_004992920.1"/>
</dbReference>
<dbReference type="FunCoup" id="F2UDM5">
    <property type="interactions" value="105"/>
</dbReference>
<dbReference type="Pfam" id="PF20691">
    <property type="entry name" value="TAGT"/>
    <property type="match status" value="1"/>
</dbReference>
<dbReference type="GeneID" id="16073550"/>
<feature type="compositionally biased region" description="Polar residues" evidence="1">
    <location>
        <begin position="348"/>
        <end position="364"/>
    </location>
</feature>
<feature type="domain" description="GREB1-like circularly permuted SF2 helicase" evidence="3">
    <location>
        <begin position="640"/>
        <end position="1064"/>
    </location>
</feature>
<dbReference type="EMBL" id="GL832969">
    <property type="protein sequence ID" value="EGD74720.1"/>
    <property type="molecule type" value="Genomic_DNA"/>
</dbReference>
<feature type="compositionally biased region" description="Low complexity" evidence="1">
    <location>
        <begin position="90"/>
        <end position="101"/>
    </location>
</feature>
<feature type="domain" description="TET-Associated Glycosyltransferase" evidence="2">
    <location>
        <begin position="1423"/>
        <end position="1506"/>
    </location>
</feature>
<feature type="domain" description="GREB1-like circularly permuted SF2 helicase" evidence="3">
    <location>
        <begin position="1107"/>
        <end position="1172"/>
    </location>
</feature>
<dbReference type="OrthoDB" id="9989163at2759"/>
<dbReference type="eggNOG" id="KOG4475">
    <property type="taxonomic scope" value="Eukaryota"/>
</dbReference>
<feature type="region of interest" description="Disordered" evidence="1">
    <location>
        <begin position="1091"/>
        <end position="1118"/>
    </location>
</feature>
<feature type="region of interest" description="Disordered" evidence="1">
    <location>
        <begin position="1"/>
        <end position="423"/>
    </location>
</feature>
<dbReference type="KEGG" id="sre:PTSG_06081"/>
<feature type="region of interest" description="Disordered" evidence="1">
    <location>
        <begin position="1396"/>
        <end position="1418"/>
    </location>
</feature>
<dbReference type="InParanoid" id="F2UDM5"/>
<name>F2UDM5_SALR5</name>
<sequence length="1908" mass="207933">MASTSPTDLDVWDTQNEECEQEQLPHIPRVENGDAILPALPETEPSMHTSPAGATHPAHRLPPAPKGSNTAKAKEQASMQQSKPLKPGISSAQLSAALSESPTKKPKIDSPESGATKRTHRRDIAVQKAPSRVTTASSASSAKDSRQSNTKTSNTKTANKESSHTTAAPSRRVSSTSSSVSTCDSSSTLSSPTLPGDTSTASSSSTKQTTKQTTKSSAVPPQATASSTVMPSSSIDPVPTPQPKKKKPTATSRPKANSFTMATTASEGNASSSSSSSGSRSSSPSVKLTTKPVAGSASKSSPASSKPTTKRKKTAVRGKGGESKQPTDKKGTPTKTRRRRSKAGAPSSEDNSISPQRSSSTHVPSSVGVMPASATTHAPVAACAASPGSSGSPRASGTNGDGTRVTATTSTSNGTARASDDDGQDLPLQFVALRCVKEQLPPILQPHFLENIDMRNPSSTIEEMQMMYCFVTFMAISSMTVFEQSTTKQQDLKDALKAFQVRKDTLRLDRSALEALLRFHAEMIDLRIVADASELDEATIINVGSDSAIFVMNPCGVLFRASDIAMDEEATDLNDDTAVGALSPPHIGDDPDLDTAVGAMHASTPEQHGFAGEFTEPIRDLQSIPTSPIDQQQTGTGAPNIYPQQQAVGASVFERIRTVLLSLELDIERDSVDKAARLPFDELGGILMLVPNFNSLYAQTRSRAQQFLQQQGVPEDKVLVVKCNAACADEVKTFWRGVETNRDKLFVVLHDEAHWAIDRSPNDDSSSGVADLFLNQPRNKGVKNARNLVRLLVTATPYALQTGKSAIPLVNEIHWDAVTGGSEESSENHGPRYFGMSDLQGQHKDPKRQRLVMDSSFHALVSECVGRRKPGTREQLMAKFFQCYEAAFLLALHDIMGTKLLDREELESHTTPLTLRMITRFLKATTSTNGHGHMLLIRVVSNPMGRALTLRLRELRAKLGLDKRFAVLQDTSADPLRRVLELDERSSECLSRLQQMTGASGIASYEQLEHLPCILVLCDKGRMGDTFPKSLQYYDLRLRYGSSSSCTRTYMEQDLGRMFRYARSLDELPMCLLPPTAHECLQRSLIHLSPDRKANISKPPKGEQIPRPKPSENWSSRNDSLFYRTYARPTSKNYDEGNRRGTDPRRFLLQGKPQVGKTGAYLWALKLLAEHLNMPPGPTETEEVVVCCDDDDFDDEGNERELDMDEDEQQQQNHRGVLPVHTVVQSLPFVAPQPGKYGAIIMDQRVHAARLAAAEAAAHGDNGDVVVDGAPGNRSRLVVRKTVSSEYALMARPQPPSAQAAAGGNAVVAEFAAPVVAELSVNSDDEMNRERTLGSRWHIPAAKAVLFQGLISRGDDGTAATFERIRVEDLDMPVVFMPSSGRAAIGLLDLSRTLRSRQSNSSGNSSTSSSDNNGSGDGGVHKVLQVIVVKQDEFDAYCTHYPDVVVCALPEAASSPDKGIGASRDFIKRFATLNLDLTRHAARAGGVRLGRVASLILMLDDSCLVFKRAVVRQDPCDFHTADDVDVVDGAQHGGASDDHQREWKWDWANRENRSEFTMEDVPLLHVLQHMLSDPDLHRYALMGISRWRPFLRNMQSAYKRAHPFSFLLLNVDVTRDVHYEANDLLCEDIRFNERLNARDLLFVKYCRFVLLKKQLAEGGCSALLERAHVDAQNETHSRTFEVAALPDTGNDFSAKLAVTLDNIPTAELIAAAEGDASALLDRLADHLVTILGPGLVSLLQMELVEPRMLCMPAGTSSRPHQVQCRICLKEPGQQLDMVGYTRLRSTLAYIATVAQTQASVPLSIVLDFVRKHLIPVPASTRVFTIGERPERDANVPIATAPTAVIASYTTNPIEVRALTSNSEWQCLLVDMYHATGEHEGLRFLLSVAPANSEAYYYLHLGWVLAIKR</sequence>
<evidence type="ECO:0000259" key="2">
    <source>
        <dbReference type="Pfam" id="PF20691"/>
    </source>
</evidence>
<evidence type="ECO:0000259" key="3">
    <source>
        <dbReference type="Pfam" id="PF20692"/>
    </source>
</evidence>
<feature type="compositionally biased region" description="Low complexity" evidence="1">
    <location>
        <begin position="136"/>
        <end position="157"/>
    </location>
</feature>
<feature type="compositionally biased region" description="Low complexity" evidence="1">
    <location>
        <begin position="271"/>
        <end position="307"/>
    </location>
</feature>
<protein>
    <submittedName>
        <fullName evidence="4">Uncharacterized protein</fullName>
    </submittedName>
</protein>
<evidence type="ECO:0000313" key="5">
    <source>
        <dbReference type="Proteomes" id="UP000007799"/>
    </source>
</evidence>
<feature type="compositionally biased region" description="Low complexity" evidence="1">
    <location>
        <begin position="1399"/>
        <end position="1414"/>
    </location>
</feature>
<feature type="compositionally biased region" description="Polar residues" evidence="1">
    <location>
        <begin position="67"/>
        <end position="83"/>
    </location>
</feature>
<keyword evidence="5" id="KW-1185">Reference proteome</keyword>
<feature type="compositionally biased region" description="Low complexity" evidence="1">
    <location>
        <begin position="165"/>
        <end position="218"/>
    </location>
</feature>